<dbReference type="GO" id="GO:0016616">
    <property type="term" value="F:oxidoreductase activity, acting on the CH-OH group of donors, NAD or NADP as acceptor"/>
    <property type="evidence" value="ECO:0007669"/>
    <property type="project" value="TreeGrafter"/>
</dbReference>
<evidence type="ECO:0000313" key="4">
    <source>
        <dbReference type="Proteomes" id="UP000492821"/>
    </source>
</evidence>
<evidence type="ECO:0000313" key="5">
    <source>
        <dbReference type="WBParaSite" id="Pan_g4618.t1"/>
    </source>
</evidence>
<dbReference type="InterPro" id="IPR001509">
    <property type="entry name" value="Epimerase_deHydtase"/>
</dbReference>
<evidence type="ECO:0000259" key="3">
    <source>
        <dbReference type="Pfam" id="PF01370"/>
    </source>
</evidence>
<reference evidence="4" key="1">
    <citation type="journal article" date="2013" name="Genetics">
        <title>The draft genome and transcriptome of Panagrellus redivivus are shaped by the harsh demands of a free-living lifestyle.</title>
        <authorList>
            <person name="Srinivasan J."/>
            <person name="Dillman A.R."/>
            <person name="Macchietto M.G."/>
            <person name="Heikkinen L."/>
            <person name="Lakso M."/>
            <person name="Fracchia K.M."/>
            <person name="Antoshechkin I."/>
            <person name="Mortazavi A."/>
            <person name="Wong G."/>
            <person name="Sternberg P.W."/>
        </authorList>
    </citation>
    <scope>NUCLEOTIDE SEQUENCE [LARGE SCALE GENOMIC DNA]</scope>
    <source>
        <strain evidence="4">MT8872</strain>
    </source>
</reference>
<dbReference type="InterPro" id="IPR050425">
    <property type="entry name" value="NAD(P)_dehydrat-like"/>
</dbReference>
<keyword evidence="4" id="KW-1185">Reference proteome</keyword>
<dbReference type="CDD" id="cd05227">
    <property type="entry name" value="AR_SDR_e"/>
    <property type="match status" value="1"/>
</dbReference>
<dbReference type="Pfam" id="PF01370">
    <property type="entry name" value="Epimerase"/>
    <property type="match status" value="1"/>
</dbReference>
<dbReference type="InterPro" id="IPR036291">
    <property type="entry name" value="NAD(P)-bd_dom_sf"/>
</dbReference>
<dbReference type="Gene3D" id="3.40.50.720">
    <property type="entry name" value="NAD(P)-binding Rossmann-like Domain"/>
    <property type="match status" value="1"/>
</dbReference>
<evidence type="ECO:0000256" key="2">
    <source>
        <dbReference type="ARBA" id="ARBA00023445"/>
    </source>
</evidence>
<dbReference type="SUPFAM" id="SSF51735">
    <property type="entry name" value="NAD(P)-binding Rossmann-fold domains"/>
    <property type="match status" value="1"/>
</dbReference>
<feature type="domain" description="NAD-dependent epimerase/dehydratase" evidence="3">
    <location>
        <begin position="9"/>
        <end position="247"/>
    </location>
</feature>
<accession>A0A7E4VXF1</accession>
<keyword evidence="1" id="KW-0560">Oxidoreductase</keyword>
<dbReference type="PANTHER" id="PTHR10366">
    <property type="entry name" value="NAD DEPENDENT EPIMERASE/DEHYDRATASE"/>
    <property type="match status" value="1"/>
</dbReference>
<reference evidence="5" key="2">
    <citation type="submission" date="2020-10" db="UniProtKB">
        <authorList>
            <consortium name="WormBaseParasite"/>
        </authorList>
    </citation>
    <scope>IDENTIFICATION</scope>
</reference>
<dbReference type="PANTHER" id="PTHR10366:SF564">
    <property type="entry name" value="STEROL-4-ALPHA-CARBOXYLATE 3-DEHYDROGENASE, DECARBOXYLATING"/>
    <property type="match status" value="1"/>
</dbReference>
<proteinExistence type="inferred from homology"/>
<dbReference type="AlphaFoldDB" id="A0A7E4VXF1"/>
<organism evidence="4 5">
    <name type="scientific">Panagrellus redivivus</name>
    <name type="common">Microworm</name>
    <dbReference type="NCBI Taxonomy" id="6233"/>
    <lineage>
        <taxon>Eukaryota</taxon>
        <taxon>Metazoa</taxon>
        <taxon>Ecdysozoa</taxon>
        <taxon>Nematoda</taxon>
        <taxon>Chromadorea</taxon>
        <taxon>Rhabditida</taxon>
        <taxon>Tylenchina</taxon>
        <taxon>Panagrolaimomorpha</taxon>
        <taxon>Panagrolaimoidea</taxon>
        <taxon>Panagrolaimidae</taxon>
        <taxon>Panagrellus</taxon>
    </lineage>
</organism>
<dbReference type="WBParaSite" id="Pan_g4618.t1">
    <property type="protein sequence ID" value="Pan_g4618.t1"/>
    <property type="gene ID" value="Pan_g4618"/>
</dbReference>
<dbReference type="FunFam" id="3.40.50.720:FF:000336">
    <property type="entry name" value="Aldehyde reductase"/>
    <property type="match status" value="1"/>
</dbReference>
<name>A0A7E4VXF1_PANRE</name>
<dbReference type="Proteomes" id="UP000492821">
    <property type="component" value="Unassembled WGS sequence"/>
</dbReference>
<comment type="similarity">
    <text evidence="2">Belongs to the NAD(P)-dependent epimerase/dehydratase family. Dihydroflavonol-4-reductase subfamily.</text>
</comment>
<evidence type="ECO:0000256" key="1">
    <source>
        <dbReference type="ARBA" id="ARBA00023002"/>
    </source>
</evidence>
<sequence>MTDPSNTLVLVTGSSGYLATHCVQQLLWAGYRVRGTVRSLKNEKKVAPLRALEHADERLELVVADLEQAEPWPAAVKGCDYVLHTASPFPIIADEGIVELAVNGTLFVLRACAKEPSVKKVVLTSSCAAINEGHDDEDRVFTEADYTVEDSPKVPPYSRSKAAAERAAWEFQRSIPDSDNKFALTTINPTLITGPLLMDTQGTSITIVRRFLNNEMPGTPALNLGIVDVRDVAKAHILAMTNPRTDGERILVTATPSLWFKDIAKILAAEFRSQGYWLPSLQVPYPILVLYSFFDSEAKSILMRVGRKVRFDNSKAKELLGMQFKDPAKSIVEMAYSMIERGILPKRAGYKPPTDVK</sequence>
<protein>
    <submittedName>
        <fullName evidence="5">Epimerase domain-containing protein</fullName>
    </submittedName>
</protein>